<dbReference type="InterPro" id="IPR000719">
    <property type="entry name" value="Prot_kinase_dom"/>
</dbReference>
<name>A0ABM3HE90_9MYRT</name>
<keyword evidence="5" id="KW-1133">Transmembrane helix</keyword>
<keyword evidence="4" id="KW-0677">Repeat</keyword>
<dbReference type="InterPro" id="IPR011009">
    <property type="entry name" value="Kinase-like_dom_sf"/>
</dbReference>
<dbReference type="SUPFAM" id="SSF56112">
    <property type="entry name" value="Protein kinase-like (PK-like)"/>
    <property type="match status" value="1"/>
</dbReference>
<evidence type="ECO:0000259" key="8">
    <source>
        <dbReference type="PROSITE" id="PS50011"/>
    </source>
</evidence>
<evidence type="ECO:0000256" key="7">
    <source>
        <dbReference type="PROSITE-ProRule" id="PRU10141"/>
    </source>
</evidence>
<organism evidence="9 10">
    <name type="scientific">Rhodamnia argentea</name>
    <dbReference type="NCBI Taxonomy" id="178133"/>
    <lineage>
        <taxon>Eukaryota</taxon>
        <taxon>Viridiplantae</taxon>
        <taxon>Streptophyta</taxon>
        <taxon>Embryophyta</taxon>
        <taxon>Tracheophyta</taxon>
        <taxon>Spermatophyta</taxon>
        <taxon>Magnoliopsida</taxon>
        <taxon>eudicotyledons</taxon>
        <taxon>Gunneridae</taxon>
        <taxon>Pentapetalae</taxon>
        <taxon>rosids</taxon>
        <taxon>malvids</taxon>
        <taxon>Myrtales</taxon>
        <taxon>Myrtaceae</taxon>
        <taxon>Myrtoideae</taxon>
        <taxon>Myrteae</taxon>
        <taxon>Australasian group</taxon>
        <taxon>Rhodamnia</taxon>
    </lineage>
</organism>
<dbReference type="Pfam" id="PF00560">
    <property type="entry name" value="LRR_1"/>
    <property type="match status" value="1"/>
</dbReference>
<keyword evidence="2" id="KW-0433">Leucine-rich repeat</keyword>
<dbReference type="InterPro" id="IPR017441">
    <property type="entry name" value="Protein_kinase_ATP_BS"/>
</dbReference>
<feature type="binding site" evidence="7">
    <location>
        <position position="263"/>
    </location>
    <ligand>
        <name>ATP</name>
        <dbReference type="ChEBI" id="CHEBI:30616"/>
    </ligand>
</feature>
<evidence type="ECO:0000256" key="1">
    <source>
        <dbReference type="ARBA" id="ARBA00004370"/>
    </source>
</evidence>
<dbReference type="PROSITE" id="PS00107">
    <property type="entry name" value="PROTEIN_KINASE_ATP"/>
    <property type="match status" value="1"/>
</dbReference>
<dbReference type="Pfam" id="PF13855">
    <property type="entry name" value="LRR_8"/>
    <property type="match status" value="1"/>
</dbReference>
<dbReference type="Pfam" id="PF07714">
    <property type="entry name" value="PK_Tyr_Ser-Thr"/>
    <property type="match status" value="1"/>
</dbReference>
<dbReference type="PRINTS" id="PR00019">
    <property type="entry name" value="LEURICHRPT"/>
</dbReference>
<evidence type="ECO:0000256" key="5">
    <source>
        <dbReference type="ARBA" id="ARBA00022989"/>
    </source>
</evidence>
<dbReference type="PANTHER" id="PTHR27008">
    <property type="entry name" value="OS04G0122200 PROTEIN"/>
    <property type="match status" value="1"/>
</dbReference>
<dbReference type="Gene3D" id="3.30.200.20">
    <property type="entry name" value="Phosphorylase Kinase, domain 1"/>
    <property type="match status" value="1"/>
</dbReference>
<keyword evidence="7" id="KW-0547">Nucleotide-binding</keyword>
<comment type="subcellular location">
    <subcellularLocation>
        <location evidence="1">Membrane</location>
    </subcellularLocation>
</comment>
<evidence type="ECO:0000256" key="4">
    <source>
        <dbReference type="ARBA" id="ARBA00022737"/>
    </source>
</evidence>
<keyword evidence="3" id="KW-0812">Transmembrane</keyword>
<dbReference type="InterPro" id="IPR001245">
    <property type="entry name" value="Ser-Thr/Tyr_kinase_cat_dom"/>
</dbReference>
<sequence length="441" mass="48442">MTSLFLLSMNTNRLGGPVPECIGNLSLAITTLALGLNPITGEIPRAMGNLVNLEILHVTNNILSGAIPFDVENLPNLTYVDLSTNNLSGVISSSFHKNKRLIALYLDGNHFHGHIPSHLDECQSLTMLDLSNNNLSGSAFPVVKTLLYLNLFDNHLNGSLPVEVGKIEHINSLDISSNMFSGEIPSTLGVVLVLVFVYACWLKKKKVQQPTLSSIADTWQNLSYSTLFKATDGFSSTNLIGVGSFGSVYRGLLQENETYVAVKVLNLTRHGALKSFKTECEALKHIKHRNLLKVLTVCSGTDYNRNDFKALVYEFMINEYGIGSAVSIRGDVYSYGILLQEMFTGIRHTAEIFKENLNLHIFIEEALPERVLEITDPILIREMESYAGESRSSTVQDCLLMVYGIGIACSVGVPGERMSITDVAAQLCSITDILYAAGLRE</sequence>
<keyword evidence="9" id="KW-1185">Reference proteome</keyword>
<evidence type="ECO:0000313" key="10">
    <source>
        <dbReference type="RefSeq" id="XP_048134924.1"/>
    </source>
</evidence>
<gene>
    <name evidence="10" type="primary">LOC115743819</name>
</gene>
<dbReference type="SUPFAM" id="SSF52058">
    <property type="entry name" value="L domain-like"/>
    <property type="match status" value="1"/>
</dbReference>
<dbReference type="InterPro" id="IPR051809">
    <property type="entry name" value="Plant_receptor-like_S/T_kinase"/>
</dbReference>
<dbReference type="PROSITE" id="PS50011">
    <property type="entry name" value="PROTEIN_KINASE_DOM"/>
    <property type="match status" value="1"/>
</dbReference>
<dbReference type="PANTHER" id="PTHR27008:SF610">
    <property type="entry name" value="SERINE-THREONINE_TYROSINE-PROTEIN KINASE CATALYTIC DOMAIN-CONTAINING PROTEIN"/>
    <property type="match status" value="1"/>
</dbReference>
<reference evidence="10" key="1">
    <citation type="submission" date="2025-08" db="UniProtKB">
        <authorList>
            <consortium name="RefSeq"/>
        </authorList>
    </citation>
    <scope>IDENTIFICATION</scope>
    <source>
        <tissue evidence="10">Leaf</tissue>
    </source>
</reference>
<dbReference type="GeneID" id="115743819"/>
<dbReference type="Proteomes" id="UP000827889">
    <property type="component" value="Chromosome 5"/>
</dbReference>
<feature type="domain" description="Protein kinase" evidence="8">
    <location>
        <begin position="234"/>
        <end position="441"/>
    </location>
</feature>
<keyword evidence="7" id="KW-0067">ATP-binding</keyword>
<evidence type="ECO:0000256" key="6">
    <source>
        <dbReference type="ARBA" id="ARBA00023136"/>
    </source>
</evidence>
<evidence type="ECO:0000313" key="9">
    <source>
        <dbReference type="Proteomes" id="UP000827889"/>
    </source>
</evidence>
<dbReference type="InterPro" id="IPR032675">
    <property type="entry name" value="LRR_dom_sf"/>
</dbReference>
<keyword evidence="6" id="KW-0472">Membrane</keyword>
<proteinExistence type="predicted"/>
<protein>
    <submittedName>
        <fullName evidence="10">Receptor-like protein kinase At3g47110</fullName>
    </submittedName>
</protein>
<dbReference type="RefSeq" id="XP_048134924.1">
    <property type="nucleotide sequence ID" value="XM_048278967.1"/>
</dbReference>
<accession>A0ABM3HE90</accession>
<dbReference type="Gene3D" id="3.80.10.10">
    <property type="entry name" value="Ribonuclease Inhibitor"/>
    <property type="match status" value="1"/>
</dbReference>
<dbReference type="InterPro" id="IPR001611">
    <property type="entry name" value="Leu-rich_rpt"/>
</dbReference>
<evidence type="ECO:0000256" key="2">
    <source>
        <dbReference type="ARBA" id="ARBA00022614"/>
    </source>
</evidence>
<evidence type="ECO:0000256" key="3">
    <source>
        <dbReference type="ARBA" id="ARBA00022692"/>
    </source>
</evidence>